<proteinExistence type="predicted"/>
<evidence type="ECO:0000256" key="2">
    <source>
        <dbReference type="SAM" id="MobiDB-lite"/>
    </source>
</evidence>
<evidence type="ECO:0000256" key="3">
    <source>
        <dbReference type="SAM" id="Phobius"/>
    </source>
</evidence>
<keyword evidence="3" id="KW-0472">Membrane</keyword>
<evidence type="ECO:0000313" key="5">
    <source>
        <dbReference type="Proteomes" id="UP000683360"/>
    </source>
</evidence>
<dbReference type="Gene3D" id="1.20.1070.10">
    <property type="entry name" value="Rhodopsin 7-helix transmembrane proteins"/>
    <property type="match status" value="1"/>
</dbReference>
<dbReference type="SUPFAM" id="SSF81321">
    <property type="entry name" value="Family A G protein-coupled receptor-like"/>
    <property type="match status" value="1"/>
</dbReference>
<evidence type="ECO:0000256" key="1">
    <source>
        <dbReference type="SAM" id="Coils"/>
    </source>
</evidence>
<sequence>MQKNITFVNFVRAGEKKDNQAEGLGILGTASDWQMTADIHQHMSFPAEIAELWQYHISHLVLKDAKNESASHRREDSEDKRKELRRKMTVEKRLAVTVSINIGFFLICYTPYAFIVIWKVLNTDAEIDPIAMAIPTMLTKIAGIENRVHPSIDGGPRTTVSHKEETPGVHSAKSKESNNSKHREDGHSEVAVYTVETSDIYEYQKESSFSKIIPKSLVDIADTINTESIIIVSDV</sequence>
<feature type="compositionally biased region" description="Basic and acidic residues" evidence="2">
    <location>
        <begin position="161"/>
        <end position="188"/>
    </location>
</feature>
<keyword evidence="1" id="KW-0175">Coiled coil</keyword>
<feature type="coiled-coil region" evidence="1">
    <location>
        <begin position="67"/>
        <end position="94"/>
    </location>
</feature>
<organism evidence="4 5">
    <name type="scientific">Mytilus edulis</name>
    <name type="common">Blue mussel</name>
    <dbReference type="NCBI Taxonomy" id="6550"/>
    <lineage>
        <taxon>Eukaryota</taxon>
        <taxon>Metazoa</taxon>
        <taxon>Spiralia</taxon>
        <taxon>Lophotrochozoa</taxon>
        <taxon>Mollusca</taxon>
        <taxon>Bivalvia</taxon>
        <taxon>Autobranchia</taxon>
        <taxon>Pteriomorphia</taxon>
        <taxon>Mytilida</taxon>
        <taxon>Mytiloidea</taxon>
        <taxon>Mytilidae</taxon>
        <taxon>Mytilinae</taxon>
        <taxon>Mytilus</taxon>
    </lineage>
</organism>
<feature type="transmembrane region" description="Helical" evidence="3">
    <location>
        <begin position="94"/>
        <end position="118"/>
    </location>
</feature>
<keyword evidence="5" id="KW-1185">Reference proteome</keyword>
<evidence type="ECO:0000313" key="4">
    <source>
        <dbReference type="EMBL" id="CAG2216136.1"/>
    </source>
</evidence>
<dbReference type="EMBL" id="CAJPWZ010001472">
    <property type="protein sequence ID" value="CAG2216136.1"/>
    <property type="molecule type" value="Genomic_DNA"/>
</dbReference>
<reference evidence="4" key="1">
    <citation type="submission" date="2021-03" db="EMBL/GenBank/DDBJ databases">
        <authorList>
            <person name="Bekaert M."/>
        </authorList>
    </citation>
    <scope>NUCLEOTIDE SEQUENCE</scope>
</reference>
<accession>A0A8S3SAH5</accession>
<name>A0A8S3SAH5_MYTED</name>
<keyword evidence="3" id="KW-0812">Transmembrane</keyword>
<feature type="region of interest" description="Disordered" evidence="2">
    <location>
        <begin position="149"/>
        <end position="188"/>
    </location>
</feature>
<gene>
    <name evidence="4" type="ORF">MEDL_29910</name>
</gene>
<dbReference type="OrthoDB" id="10364046at2759"/>
<comment type="caution">
    <text evidence="4">The sequence shown here is derived from an EMBL/GenBank/DDBJ whole genome shotgun (WGS) entry which is preliminary data.</text>
</comment>
<dbReference type="Proteomes" id="UP000683360">
    <property type="component" value="Unassembled WGS sequence"/>
</dbReference>
<keyword evidence="3" id="KW-1133">Transmembrane helix</keyword>
<protein>
    <submittedName>
        <fullName evidence="4">Uncharacterized protein</fullName>
    </submittedName>
</protein>
<dbReference type="AlphaFoldDB" id="A0A8S3SAH5"/>